<accession>A0A6A6X3F4</accession>
<name>A0A6A6X3F4_9PLEO</name>
<dbReference type="AlphaFoldDB" id="A0A6A6X3F4"/>
<dbReference type="Proteomes" id="UP000799757">
    <property type="component" value="Unassembled WGS sequence"/>
</dbReference>
<sequence>MTSCPKLSRRLDSGARRRNLHCYLTRTRRNIAEDRMAGNSASSFVSRIGRCTFSKEQTEVIRRHIVLFKSAGTPLGDLTAWDEALECGEAIYYNDEGRLRFQMLLGLAVTDVVDAMRELSNGIQQAHICKRGSPAAWKSEDSVEDHAMWQEWTAHLELTALILHAATPCSPYFSSRIGSPGKAESGISSTCVWNPEYNGAASDNNSTHGPVIPHPCALLRRPGIARQRYHG</sequence>
<protein>
    <submittedName>
        <fullName evidence="1">Uncharacterized protein</fullName>
    </submittedName>
</protein>
<proteinExistence type="predicted"/>
<gene>
    <name evidence="1" type="ORF">K505DRAFT_72621</name>
</gene>
<keyword evidence="2" id="KW-1185">Reference proteome</keyword>
<reference evidence="1" key="1">
    <citation type="journal article" date="2020" name="Stud. Mycol.">
        <title>101 Dothideomycetes genomes: a test case for predicting lifestyles and emergence of pathogens.</title>
        <authorList>
            <person name="Haridas S."/>
            <person name="Albert R."/>
            <person name="Binder M."/>
            <person name="Bloem J."/>
            <person name="Labutti K."/>
            <person name="Salamov A."/>
            <person name="Andreopoulos B."/>
            <person name="Baker S."/>
            <person name="Barry K."/>
            <person name="Bills G."/>
            <person name="Bluhm B."/>
            <person name="Cannon C."/>
            <person name="Castanera R."/>
            <person name="Culley D."/>
            <person name="Daum C."/>
            <person name="Ezra D."/>
            <person name="Gonzalez J."/>
            <person name="Henrissat B."/>
            <person name="Kuo A."/>
            <person name="Liang C."/>
            <person name="Lipzen A."/>
            <person name="Lutzoni F."/>
            <person name="Magnuson J."/>
            <person name="Mondo S."/>
            <person name="Nolan M."/>
            <person name="Ohm R."/>
            <person name="Pangilinan J."/>
            <person name="Park H.-J."/>
            <person name="Ramirez L."/>
            <person name="Alfaro M."/>
            <person name="Sun H."/>
            <person name="Tritt A."/>
            <person name="Yoshinaga Y."/>
            <person name="Zwiers L.-H."/>
            <person name="Turgeon B."/>
            <person name="Goodwin S."/>
            <person name="Spatafora J."/>
            <person name="Crous P."/>
            <person name="Grigoriev I."/>
        </authorList>
    </citation>
    <scope>NUCLEOTIDE SEQUENCE</scope>
    <source>
        <strain evidence="1">CBS 109.77</strain>
    </source>
</reference>
<organism evidence="1 2">
    <name type="scientific">Melanomma pulvis-pyrius CBS 109.77</name>
    <dbReference type="NCBI Taxonomy" id="1314802"/>
    <lineage>
        <taxon>Eukaryota</taxon>
        <taxon>Fungi</taxon>
        <taxon>Dikarya</taxon>
        <taxon>Ascomycota</taxon>
        <taxon>Pezizomycotina</taxon>
        <taxon>Dothideomycetes</taxon>
        <taxon>Pleosporomycetidae</taxon>
        <taxon>Pleosporales</taxon>
        <taxon>Melanommataceae</taxon>
        <taxon>Melanomma</taxon>
    </lineage>
</organism>
<evidence type="ECO:0000313" key="2">
    <source>
        <dbReference type="Proteomes" id="UP000799757"/>
    </source>
</evidence>
<evidence type="ECO:0000313" key="1">
    <source>
        <dbReference type="EMBL" id="KAF2791030.1"/>
    </source>
</evidence>
<dbReference type="EMBL" id="MU002041">
    <property type="protein sequence ID" value="KAF2791030.1"/>
    <property type="molecule type" value="Genomic_DNA"/>
</dbReference>